<feature type="transmembrane region" description="Helical" evidence="7">
    <location>
        <begin position="388"/>
        <end position="407"/>
    </location>
</feature>
<name>A0A1C5GC20_MICEH</name>
<keyword evidence="9" id="KW-1185">Reference proteome</keyword>
<feature type="transmembrane region" description="Helical" evidence="7">
    <location>
        <begin position="364"/>
        <end position="382"/>
    </location>
</feature>
<organism evidence="8 9">
    <name type="scientific">Micromonospora echinofusca</name>
    <dbReference type="NCBI Taxonomy" id="47858"/>
    <lineage>
        <taxon>Bacteria</taxon>
        <taxon>Bacillati</taxon>
        <taxon>Actinomycetota</taxon>
        <taxon>Actinomycetes</taxon>
        <taxon>Micromonosporales</taxon>
        <taxon>Micromonosporaceae</taxon>
        <taxon>Micromonospora</taxon>
    </lineage>
</organism>
<evidence type="ECO:0000256" key="4">
    <source>
        <dbReference type="ARBA" id="ARBA00022692"/>
    </source>
</evidence>
<feature type="transmembrane region" description="Helical" evidence="7">
    <location>
        <begin position="172"/>
        <end position="195"/>
    </location>
</feature>
<protein>
    <submittedName>
        <fullName evidence="8">Membrane protein involved in the export of O-antigen and teichoic acid</fullName>
    </submittedName>
</protein>
<keyword evidence="4 7" id="KW-0812">Transmembrane</keyword>
<evidence type="ECO:0000256" key="2">
    <source>
        <dbReference type="ARBA" id="ARBA00007430"/>
    </source>
</evidence>
<comment type="similarity">
    <text evidence="2">Belongs to the polysaccharide synthase family.</text>
</comment>
<gene>
    <name evidence="8" type="ORF">GA0070610_3710</name>
</gene>
<evidence type="ECO:0000256" key="1">
    <source>
        <dbReference type="ARBA" id="ARBA00004651"/>
    </source>
</evidence>
<feature type="transmembrane region" description="Helical" evidence="7">
    <location>
        <begin position="216"/>
        <end position="242"/>
    </location>
</feature>
<dbReference type="GO" id="GO:0005886">
    <property type="term" value="C:plasma membrane"/>
    <property type="evidence" value="ECO:0007669"/>
    <property type="project" value="UniProtKB-SubCell"/>
</dbReference>
<accession>A0A1C5GC20</accession>
<feature type="transmembrane region" description="Helical" evidence="7">
    <location>
        <begin position="113"/>
        <end position="135"/>
    </location>
</feature>
<dbReference type="InterPro" id="IPR006311">
    <property type="entry name" value="TAT_signal"/>
</dbReference>
<evidence type="ECO:0000256" key="3">
    <source>
        <dbReference type="ARBA" id="ARBA00022475"/>
    </source>
</evidence>
<proteinExistence type="inferred from homology"/>
<feature type="transmembrane region" description="Helical" evidence="7">
    <location>
        <begin position="72"/>
        <end position="93"/>
    </location>
</feature>
<dbReference type="PANTHER" id="PTHR30250:SF10">
    <property type="entry name" value="LIPOPOLYSACCHARIDE BIOSYNTHESIS PROTEIN WZXC"/>
    <property type="match status" value="1"/>
</dbReference>
<feature type="transmembrane region" description="Helical" evidence="7">
    <location>
        <begin position="254"/>
        <end position="272"/>
    </location>
</feature>
<dbReference type="EMBL" id="LT607733">
    <property type="protein sequence ID" value="SCG17399.1"/>
    <property type="molecule type" value="Genomic_DNA"/>
</dbReference>
<sequence>MSASRRGVLAIAAGSAGGQLLALAAVPLLARLYRPTDFGTFAVVAALVAIIGTVAALRFEMAVPLPERERDAYALVTLGCVAACTTAVVGAVVVGVWGDRLAVLFGQPTLEHWLWVVPPTAAAMGVVLVLNQLAVRRRRYGAIGRRNLAQSTAIVATQLAAGLAGLRPGGLALGLGVGQIASALVLLRGAGLRAGQARAGRRDLLRVARRYRRFPLLLAPSGLLNVLGTQLPVLLVAAWYGGAVAGWLGMTQRIIAVPAALIASAVAQVYLAEMSRAVREDPGAARLIFVRATRKLVLIGVASATAVVVVAPTAFGFLFGAQWRTSGTYAQALALFMAAQFVAAPLSQTLVVFERHGRQLGWDVGRTLLVPGAVTVVAVSGLPPLAAIWSMSVTGALAYVVSWWMALRAVTAAGRVVPVVRPERELLPRG</sequence>
<dbReference type="InterPro" id="IPR050833">
    <property type="entry name" value="Poly_Biosynth_Transport"/>
</dbReference>
<reference evidence="8 9" key="1">
    <citation type="submission" date="2016-06" db="EMBL/GenBank/DDBJ databases">
        <authorList>
            <person name="Kjaerup R.B."/>
            <person name="Dalgaard T.S."/>
            <person name="Juul-Madsen H.R."/>
        </authorList>
    </citation>
    <scope>NUCLEOTIDE SEQUENCE [LARGE SCALE GENOMIC DNA]</scope>
    <source>
        <strain evidence="8 9">DSM 43913</strain>
    </source>
</reference>
<feature type="transmembrane region" description="Helical" evidence="7">
    <location>
        <begin position="296"/>
        <end position="323"/>
    </location>
</feature>
<keyword evidence="6 7" id="KW-0472">Membrane</keyword>
<evidence type="ECO:0000313" key="8">
    <source>
        <dbReference type="EMBL" id="SCG17399.1"/>
    </source>
</evidence>
<keyword evidence="3" id="KW-1003">Cell membrane</keyword>
<dbReference type="Proteomes" id="UP000198251">
    <property type="component" value="Chromosome I"/>
</dbReference>
<evidence type="ECO:0000256" key="6">
    <source>
        <dbReference type="ARBA" id="ARBA00023136"/>
    </source>
</evidence>
<feature type="transmembrane region" description="Helical" evidence="7">
    <location>
        <begin position="329"/>
        <end position="352"/>
    </location>
</feature>
<evidence type="ECO:0000256" key="7">
    <source>
        <dbReference type="SAM" id="Phobius"/>
    </source>
</evidence>
<feature type="transmembrane region" description="Helical" evidence="7">
    <location>
        <begin position="147"/>
        <end position="166"/>
    </location>
</feature>
<dbReference type="RefSeq" id="WP_089001149.1">
    <property type="nucleotide sequence ID" value="NZ_LT607733.1"/>
</dbReference>
<dbReference type="GeneID" id="95803440"/>
<dbReference type="PROSITE" id="PS51318">
    <property type="entry name" value="TAT"/>
    <property type="match status" value="1"/>
</dbReference>
<dbReference type="Pfam" id="PF13440">
    <property type="entry name" value="Polysacc_synt_3"/>
    <property type="match status" value="1"/>
</dbReference>
<keyword evidence="5 7" id="KW-1133">Transmembrane helix</keyword>
<feature type="transmembrane region" description="Helical" evidence="7">
    <location>
        <begin position="40"/>
        <end position="60"/>
    </location>
</feature>
<dbReference type="AlphaFoldDB" id="A0A1C5GC20"/>
<evidence type="ECO:0000313" key="9">
    <source>
        <dbReference type="Proteomes" id="UP000198251"/>
    </source>
</evidence>
<comment type="subcellular location">
    <subcellularLocation>
        <location evidence="1">Cell membrane</location>
        <topology evidence="1">Multi-pass membrane protein</topology>
    </subcellularLocation>
</comment>
<evidence type="ECO:0000256" key="5">
    <source>
        <dbReference type="ARBA" id="ARBA00022989"/>
    </source>
</evidence>
<dbReference type="PANTHER" id="PTHR30250">
    <property type="entry name" value="PST FAMILY PREDICTED COLANIC ACID TRANSPORTER"/>
    <property type="match status" value="1"/>
</dbReference>